<reference evidence="2 3" key="1">
    <citation type="submission" date="2013-12" db="EMBL/GenBank/DDBJ databases">
        <title>The Genome Sequence of Candida albicans P78048.</title>
        <authorList>
            <consortium name="The Broad Institute Genome Sequencing Platform"/>
            <consortium name="The Broad Institute Genome Sequencing Center for Infectious Disease"/>
            <person name="Cuomo C."/>
            <person name="Bennett R."/>
            <person name="Hirakawa M."/>
            <person name="Noverr M."/>
            <person name="Mitchell A."/>
            <person name="Young S.K."/>
            <person name="Zeng Q."/>
            <person name="Gargeya S."/>
            <person name="Fitzgerald M."/>
            <person name="Abouelleil A."/>
            <person name="Alvarado L."/>
            <person name="Berlin A.M."/>
            <person name="Chapman S.B."/>
            <person name="Dewar J."/>
            <person name="Goldberg J."/>
            <person name="Griggs A."/>
            <person name="Gujja S."/>
            <person name="Hansen M."/>
            <person name="Howarth C."/>
            <person name="Imamovic A."/>
            <person name="Larimer J."/>
            <person name="McCowan C."/>
            <person name="Murphy C."/>
            <person name="Pearson M."/>
            <person name="Priest M."/>
            <person name="Roberts A."/>
            <person name="Saif S."/>
            <person name="Shea T."/>
            <person name="Sykes S."/>
            <person name="Wortman J."/>
            <person name="Nusbaum C."/>
            <person name="Birren B."/>
        </authorList>
    </citation>
    <scope>NUCLEOTIDE SEQUENCE [LARGE SCALE GENOMIC DNA]</scope>
    <source>
        <strain evidence="2 3">P78048</strain>
    </source>
</reference>
<dbReference type="AlphaFoldDB" id="A0AB34PYE5"/>
<organism evidence="2 3">
    <name type="scientific">Candida albicans P78048</name>
    <dbReference type="NCBI Taxonomy" id="1094989"/>
    <lineage>
        <taxon>Eukaryota</taxon>
        <taxon>Fungi</taxon>
        <taxon>Dikarya</taxon>
        <taxon>Ascomycota</taxon>
        <taxon>Saccharomycotina</taxon>
        <taxon>Pichiomycetes</taxon>
        <taxon>Debaryomycetaceae</taxon>
        <taxon>Candida/Lodderomyces clade</taxon>
        <taxon>Candida</taxon>
    </lineage>
</organism>
<dbReference type="Proteomes" id="UP000030161">
    <property type="component" value="Unassembled WGS sequence"/>
</dbReference>
<evidence type="ECO:0008006" key="4">
    <source>
        <dbReference type="Google" id="ProtNLM"/>
    </source>
</evidence>
<proteinExistence type="predicted"/>
<name>A0AB34PYE5_CANAX</name>
<sequence length="857" mass="99577">MIPRSLVIGPILRYQVLSVTRMISTRSSLGAKYSFKKDLRSSNRNYIIEEPKQYQNPKVQHIYNEVATYLSGDTDRMPNNIKSKVLQRKLVSLLSLDGVQEKSEIMEVLELVVNSGLKKQVPLEISVLVFSKYYNEIIESDSTFANLVVNSLLSNINKLPTTTVIQLIDYTQDKKVADLSVILKSLQTRVQFNDFIEEYLFHLKENGKFNLKTFEELITLDEIHDNLIIYLDEYIQLLFEDNIPEVHCYANLEYNLDRIQMLLNNLIEKVDFEDISVESLIKLFKLNWEILSANKCEASARNGDRILNYLQDKGESVKSFIFKQNLDDESLLEIILVSGWSYPSKALAKEVSNFVIADDVKFSPYIRFQSDVYRLAHSNLPDQELFDQLIKKIPQDLDRDLVCEKVIQALMTSNISPTAPILDRIISELGVEQSVYSYKYRIDKAISKNDHESALKLYNESISNVTQWPEYTHDPSVVLTLNNLIQCLVNNLSMKEAFPLFQNVKSQLQKEINIDTINAIVPKILQEDMTGDIIELMNRELPKIPKDSPVKLPIEQPFGYKYYQLFDTIHEYCITNTKDKRMVNNWYLYTHCYNYFFIPHDRILPTMKFFCENERWNGALRIFKKVIEMSQLHGEHNHKPPTREMYLYLINEFGDKLYEDGVIEVHELLKMDLNLPKQDKELSHSIMSAYCNLQDVGKVRDIFLSMSLEPKDAGGVDETSATIMIKAYTYNDLIYVQKFWDNLSMFGLVPDYQMFKQYLIAYSYHGYIEKSIEIVNSIQDYELELTSDLLISMHNFCYQIEGQEKLKSWAQLNHPAIWQQAVESGKLIDASGYKPNENFLVDGSSSDPKHISEPIFK</sequence>
<gene>
    <name evidence="2" type="ORF">MG3_02341</name>
</gene>
<dbReference type="Gene3D" id="1.25.40.10">
    <property type="entry name" value="Tetratricopeptide repeat domain"/>
    <property type="match status" value="1"/>
</dbReference>
<dbReference type="InterPro" id="IPR011990">
    <property type="entry name" value="TPR-like_helical_dom_sf"/>
</dbReference>
<dbReference type="PANTHER" id="PTHR47932:SF44">
    <property type="entry name" value="MIOREX COMPLEX COMPONENT 1"/>
    <property type="match status" value="1"/>
</dbReference>
<keyword evidence="1" id="KW-0677">Repeat</keyword>
<dbReference type="EMBL" id="AJIX01000013">
    <property type="protein sequence ID" value="KGR13907.1"/>
    <property type="molecule type" value="Genomic_DNA"/>
</dbReference>
<accession>A0AB34PYE5</accession>
<evidence type="ECO:0000313" key="2">
    <source>
        <dbReference type="EMBL" id="KGR13907.1"/>
    </source>
</evidence>
<dbReference type="PANTHER" id="PTHR47932">
    <property type="entry name" value="ATPASE EXPRESSION PROTEIN 3"/>
    <property type="match status" value="1"/>
</dbReference>
<comment type="caution">
    <text evidence="2">The sequence shown here is derived from an EMBL/GenBank/DDBJ whole genome shotgun (WGS) entry which is preliminary data.</text>
</comment>
<protein>
    <recommendedName>
        <fullName evidence="4">Mitochondrial group I intron splicing factor CCM1</fullName>
    </recommendedName>
</protein>
<evidence type="ECO:0000313" key="3">
    <source>
        <dbReference type="Proteomes" id="UP000030161"/>
    </source>
</evidence>
<evidence type="ECO:0000256" key="1">
    <source>
        <dbReference type="ARBA" id="ARBA00022737"/>
    </source>
</evidence>